<feature type="region of interest" description="Disordered" evidence="1">
    <location>
        <begin position="362"/>
        <end position="390"/>
    </location>
</feature>
<dbReference type="Proteomes" id="UP000011087">
    <property type="component" value="Unassembled WGS sequence"/>
</dbReference>
<feature type="compositionally biased region" description="Polar residues" evidence="1">
    <location>
        <begin position="526"/>
        <end position="546"/>
    </location>
</feature>
<dbReference type="EnsemblProtists" id="EKX54563">
    <property type="protein sequence ID" value="EKX54563"/>
    <property type="gene ID" value="GUITHDRAFT_100037"/>
</dbReference>
<feature type="region of interest" description="Disordered" evidence="1">
    <location>
        <begin position="489"/>
        <end position="511"/>
    </location>
</feature>
<evidence type="ECO:0000256" key="1">
    <source>
        <dbReference type="SAM" id="MobiDB-lite"/>
    </source>
</evidence>
<dbReference type="Pfam" id="PF12090">
    <property type="entry name" value="Spt20_SEP"/>
    <property type="match status" value="1"/>
</dbReference>
<proteinExistence type="predicted"/>
<dbReference type="OrthoDB" id="1932706at2759"/>
<dbReference type="GO" id="GO:0003712">
    <property type="term" value="F:transcription coregulator activity"/>
    <property type="evidence" value="ECO:0007669"/>
    <property type="project" value="InterPro"/>
</dbReference>
<dbReference type="KEGG" id="gtt:GUITHDRAFT_100037"/>
<dbReference type="OMA" id="DYYITIS"/>
<organism evidence="3">
    <name type="scientific">Guillardia theta (strain CCMP2712)</name>
    <name type="common">Cryptophyte</name>
    <dbReference type="NCBI Taxonomy" id="905079"/>
    <lineage>
        <taxon>Eukaryota</taxon>
        <taxon>Cryptophyceae</taxon>
        <taxon>Pyrenomonadales</taxon>
        <taxon>Geminigeraceae</taxon>
        <taxon>Guillardia</taxon>
    </lineage>
</organism>
<reference evidence="3 5" key="1">
    <citation type="journal article" date="2012" name="Nature">
        <title>Algal genomes reveal evolutionary mosaicism and the fate of nucleomorphs.</title>
        <authorList>
            <consortium name="DOE Joint Genome Institute"/>
            <person name="Curtis B.A."/>
            <person name="Tanifuji G."/>
            <person name="Burki F."/>
            <person name="Gruber A."/>
            <person name="Irimia M."/>
            <person name="Maruyama S."/>
            <person name="Arias M.C."/>
            <person name="Ball S.G."/>
            <person name="Gile G.H."/>
            <person name="Hirakawa Y."/>
            <person name="Hopkins J.F."/>
            <person name="Kuo A."/>
            <person name="Rensing S.A."/>
            <person name="Schmutz J."/>
            <person name="Symeonidi A."/>
            <person name="Elias M."/>
            <person name="Eveleigh R.J."/>
            <person name="Herman E.K."/>
            <person name="Klute M.J."/>
            <person name="Nakayama T."/>
            <person name="Obornik M."/>
            <person name="Reyes-Prieto A."/>
            <person name="Armbrust E.V."/>
            <person name="Aves S.J."/>
            <person name="Beiko R.G."/>
            <person name="Coutinho P."/>
            <person name="Dacks J.B."/>
            <person name="Durnford D.G."/>
            <person name="Fast N.M."/>
            <person name="Green B.R."/>
            <person name="Grisdale C.J."/>
            <person name="Hempel F."/>
            <person name="Henrissat B."/>
            <person name="Hoppner M.P."/>
            <person name="Ishida K."/>
            <person name="Kim E."/>
            <person name="Koreny L."/>
            <person name="Kroth P.G."/>
            <person name="Liu Y."/>
            <person name="Malik S.B."/>
            <person name="Maier U.G."/>
            <person name="McRose D."/>
            <person name="Mock T."/>
            <person name="Neilson J.A."/>
            <person name="Onodera N.T."/>
            <person name="Poole A.M."/>
            <person name="Pritham E.J."/>
            <person name="Richards T.A."/>
            <person name="Rocap G."/>
            <person name="Roy S.W."/>
            <person name="Sarai C."/>
            <person name="Schaack S."/>
            <person name="Shirato S."/>
            <person name="Slamovits C.H."/>
            <person name="Spencer D.F."/>
            <person name="Suzuki S."/>
            <person name="Worden A.Z."/>
            <person name="Zauner S."/>
            <person name="Barry K."/>
            <person name="Bell C."/>
            <person name="Bharti A.K."/>
            <person name="Crow J.A."/>
            <person name="Grimwood J."/>
            <person name="Kramer R."/>
            <person name="Lindquist E."/>
            <person name="Lucas S."/>
            <person name="Salamov A."/>
            <person name="McFadden G.I."/>
            <person name="Lane C.E."/>
            <person name="Keeling P.J."/>
            <person name="Gray M.W."/>
            <person name="Grigoriev I.V."/>
            <person name="Archibald J.M."/>
        </authorList>
    </citation>
    <scope>NUCLEOTIDE SEQUENCE</scope>
    <source>
        <strain evidence="3 5">CCMP2712</strain>
    </source>
</reference>
<protein>
    <recommendedName>
        <fullName evidence="2">Spt20-like SEP domain-containing protein</fullName>
    </recommendedName>
</protein>
<dbReference type="RefSeq" id="XP_005841543.1">
    <property type="nucleotide sequence ID" value="XM_005841486.1"/>
</dbReference>
<dbReference type="PANTHER" id="PTHR13526">
    <property type="entry name" value="TRANSCRIPTION FACTOR SPT20 HOMOLOG"/>
    <property type="match status" value="1"/>
</dbReference>
<feature type="domain" description="Spt20-like SEP" evidence="2">
    <location>
        <begin position="126"/>
        <end position="245"/>
    </location>
</feature>
<name>L1K2F9_GUITC</name>
<evidence type="ECO:0000313" key="3">
    <source>
        <dbReference type="EMBL" id="EKX54563.1"/>
    </source>
</evidence>
<dbReference type="HOGENOM" id="CLU_393035_0_0_1"/>
<gene>
    <name evidence="3" type="ORF">GUITHDRAFT_100037</name>
</gene>
<dbReference type="STRING" id="905079.L1K2F9"/>
<dbReference type="EMBL" id="JH992967">
    <property type="protein sequence ID" value="EKX54563.1"/>
    <property type="molecule type" value="Genomic_DNA"/>
</dbReference>
<feature type="compositionally biased region" description="Low complexity" evidence="1">
    <location>
        <begin position="362"/>
        <end position="374"/>
    </location>
</feature>
<dbReference type="InterPro" id="IPR046468">
    <property type="entry name" value="Spt20-like_SEP"/>
</dbReference>
<dbReference type="GeneID" id="17311325"/>
<feature type="compositionally biased region" description="Low complexity" evidence="1">
    <location>
        <begin position="559"/>
        <end position="571"/>
    </location>
</feature>
<evidence type="ECO:0000259" key="2">
    <source>
        <dbReference type="Pfam" id="PF12090"/>
    </source>
</evidence>
<dbReference type="PANTHER" id="PTHR13526:SF8">
    <property type="entry name" value="TRANSCRIPTION FACTOR SPT20 HOMOLOG"/>
    <property type="match status" value="1"/>
</dbReference>
<reference evidence="5" key="2">
    <citation type="submission" date="2012-11" db="EMBL/GenBank/DDBJ databases">
        <authorList>
            <person name="Kuo A."/>
            <person name="Curtis B.A."/>
            <person name="Tanifuji G."/>
            <person name="Burki F."/>
            <person name="Gruber A."/>
            <person name="Irimia M."/>
            <person name="Maruyama S."/>
            <person name="Arias M.C."/>
            <person name="Ball S.G."/>
            <person name="Gile G.H."/>
            <person name="Hirakawa Y."/>
            <person name="Hopkins J.F."/>
            <person name="Rensing S.A."/>
            <person name="Schmutz J."/>
            <person name="Symeonidi A."/>
            <person name="Elias M."/>
            <person name="Eveleigh R.J."/>
            <person name="Herman E.K."/>
            <person name="Klute M.J."/>
            <person name="Nakayama T."/>
            <person name="Obornik M."/>
            <person name="Reyes-Prieto A."/>
            <person name="Armbrust E.V."/>
            <person name="Aves S.J."/>
            <person name="Beiko R.G."/>
            <person name="Coutinho P."/>
            <person name="Dacks J.B."/>
            <person name="Durnford D.G."/>
            <person name="Fast N.M."/>
            <person name="Green B.R."/>
            <person name="Grisdale C."/>
            <person name="Hempe F."/>
            <person name="Henrissat B."/>
            <person name="Hoppner M.P."/>
            <person name="Ishida K.-I."/>
            <person name="Kim E."/>
            <person name="Koreny L."/>
            <person name="Kroth P.G."/>
            <person name="Liu Y."/>
            <person name="Malik S.-B."/>
            <person name="Maier U.G."/>
            <person name="McRose D."/>
            <person name="Mock T."/>
            <person name="Neilson J.A."/>
            <person name="Onodera N.T."/>
            <person name="Poole A.M."/>
            <person name="Pritham E.J."/>
            <person name="Richards T.A."/>
            <person name="Rocap G."/>
            <person name="Roy S.W."/>
            <person name="Sarai C."/>
            <person name="Schaack S."/>
            <person name="Shirato S."/>
            <person name="Slamovits C.H."/>
            <person name="Spencer D.F."/>
            <person name="Suzuki S."/>
            <person name="Worden A.Z."/>
            <person name="Zauner S."/>
            <person name="Barry K."/>
            <person name="Bell C."/>
            <person name="Bharti A.K."/>
            <person name="Crow J.A."/>
            <person name="Grimwood J."/>
            <person name="Kramer R."/>
            <person name="Lindquist E."/>
            <person name="Lucas S."/>
            <person name="Salamov A."/>
            <person name="McFadden G.I."/>
            <person name="Lane C.E."/>
            <person name="Keeling P.J."/>
            <person name="Gray M.W."/>
            <person name="Grigoriev I.V."/>
            <person name="Archibald J.M."/>
        </authorList>
    </citation>
    <scope>NUCLEOTIDE SEQUENCE</scope>
    <source>
        <strain evidence="5">CCMP2712</strain>
    </source>
</reference>
<reference evidence="4" key="3">
    <citation type="submission" date="2015-06" db="UniProtKB">
        <authorList>
            <consortium name="EnsemblProtists"/>
        </authorList>
    </citation>
    <scope>IDENTIFICATION</scope>
</reference>
<dbReference type="GO" id="GO:0006357">
    <property type="term" value="P:regulation of transcription by RNA polymerase II"/>
    <property type="evidence" value="ECO:0007669"/>
    <property type="project" value="TreeGrafter"/>
</dbReference>
<evidence type="ECO:0000313" key="5">
    <source>
        <dbReference type="Proteomes" id="UP000011087"/>
    </source>
</evidence>
<feature type="region of interest" description="Disordered" evidence="1">
    <location>
        <begin position="524"/>
        <end position="571"/>
    </location>
</feature>
<dbReference type="PaxDb" id="55529-EKX54563"/>
<dbReference type="InterPro" id="IPR021950">
    <property type="entry name" value="Spt20"/>
</dbReference>
<evidence type="ECO:0000313" key="4">
    <source>
        <dbReference type="EnsemblProtists" id="EKX54563"/>
    </source>
</evidence>
<sequence>MEVRSMMQDVEMQDVENTMQATNGGHNVAKTGTIQITPFRIMAREDIVTAKRSRKRARSPITVDDNLLDYNGPKTLKDLMIEARMRALDGLEVNANRQLTDEPVRQKERRDVIAPGLHAVDRLKSLPVSFTINLFPGGFSIDGMTEAHPYDQHSRDFLKCLDLGRLPGDMIMDRCGDFEFQYFDGCLIVEIKDHRMPKQYDLKPHVHRVVLQPSNQSVANDLKVIWHRNQGLSLDDILQLEQNMLMGSEKSSASSLEACNAFIAQVWHPRNARPEFSKFRRTFDFEAMRKMHNTIYNWNRDPNATQKLGNLLLIREKLAKTRAMRVSGIRGFLQQQHEWEEAEKNEATAGVSAILKLFSSNGGQQQSGASGTLGSPPPLATPKMGLNSPGPMNRALLVRESMVPGAPAERQMRFKKDLQVSSIWLQAKAPSSYYVYMRMEDVTKEGKIVEGSQAQLPASYIGNSQSARRFGSQQYDIMVREGWQPLSDSHIGKKREANSPSSSSIPPPSTAATVKFLHPVPFLSLHNHQGQNGSTSAPPSQVLSTNPSPPAQHAKVIGSSPTPSAHPAASYPPGVPVRPMTAANSRPAGKAGVQPHTLPGGVSSMYTGATQARPYTAPGGQRNIPTSAVPHVQPGHAYQSGVVRPAGTPVSSAAAAAAAAASMMHRPGAGVVGGVGSYAGMACQPPQMKQSGMPGPKDPPKK</sequence>
<accession>L1K2F9</accession>
<dbReference type="AlphaFoldDB" id="L1K2F9"/>
<keyword evidence="5" id="KW-1185">Reference proteome</keyword>
<dbReference type="GO" id="GO:0000124">
    <property type="term" value="C:SAGA complex"/>
    <property type="evidence" value="ECO:0007669"/>
    <property type="project" value="InterPro"/>
</dbReference>